<evidence type="ECO:0000313" key="3">
    <source>
        <dbReference type="EMBL" id="VAW85413.1"/>
    </source>
</evidence>
<evidence type="ECO:0000259" key="2">
    <source>
        <dbReference type="PROSITE" id="PS50102"/>
    </source>
</evidence>
<feature type="domain" description="RRM" evidence="2">
    <location>
        <begin position="1"/>
        <end position="79"/>
    </location>
</feature>
<dbReference type="InterPro" id="IPR035979">
    <property type="entry name" value="RBD_domain_sf"/>
</dbReference>
<dbReference type="SMART" id="SM00360">
    <property type="entry name" value="RRM"/>
    <property type="match status" value="1"/>
</dbReference>
<dbReference type="PANTHER" id="PTHR48027">
    <property type="entry name" value="HETEROGENEOUS NUCLEAR RIBONUCLEOPROTEIN 87F-RELATED"/>
    <property type="match status" value="1"/>
</dbReference>
<dbReference type="EMBL" id="UOFP01000094">
    <property type="protein sequence ID" value="VAW85413.1"/>
    <property type="molecule type" value="Genomic_DNA"/>
</dbReference>
<evidence type="ECO:0000256" key="1">
    <source>
        <dbReference type="ARBA" id="ARBA00022884"/>
    </source>
</evidence>
<name>A0A3B0ZB22_9ZZZZ</name>
<dbReference type="PROSITE" id="PS50102">
    <property type="entry name" value="RRM"/>
    <property type="match status" value="1"/>
</dbReference>
<proteinExistence type="predicted"/>
<dbReference type="InterPro" id="IPR000504">
    <property type="entry name" value="RRM_dom"/>
</dbReference>
<reference evidence="3" key="1">
    <citation type="submission" date="2018-06" db="EMBL/GenBank/DDBJ databases">
        <authorList>
            <person name="Zhirakovskaya E."/>
        </authorList>
    </citation>
    <scope>NUCLEOTIDE SEQUENCE</scope>
</reference>
<dbReference type="AlphaFoldDB" id="A0A3B0ZB22"/>
<dbReference type="Gene3D" id="3.30.70.330">
    <property type="match status" value="1"/>
</dbReference>
<gene>
    <name evidence="3" type="ORF">MNBD_GAMMA18-878</name>
</gene>
<dbReference type="Pfam" id="PF00076">
    <property type="entry name" value="RRM_1"/>
    <property type="match status" value="1"/>
</dbReference>
<organism evidence="3">
    <name type="scientific">hydrothermal vent metagenome</name>
    <dbReference type="NCBI Taxonomy" id="652676"/>
    <lineage>
        <taxon>unclassified sequences</taxon>
        <taxon>metagenomes</taxon>
        <taxon>ecological metagenomes</taxon>
    </lineage>
</organism>
<dbReference type="GO" id="GO:0003723">
    <property type="term" value="F:RNA binding"/>
    <property type="evidence" value="ECO:0007669"/>
    <property type="project" value="UniProtKB-KW"/>
</dbReference>
<protein>
    <submittedName>
        <fullName evidence="3">RNP-1 like RNA-binding protein</fullName>
    </submittedName>
</protein>
<dbReference type="InterPro" id="IPR052462">
    <property type="entry name" value="SLIRP/GR-RBP-like"/>
</dbReference>
<dbReference type="InterPro" id="IPR012677">
    <property type="entry name" value="Nucleotide-bd_a/b_plait_sf"/>
</dbReference>
<dbReference type="SUPFAM" id="SSF54928">
    <property type="entry name" value="RNA-binding domain, RBD"/>
    <property type="match status" value="1"/>
</dbReference>
<keyword evidence="1" id="KW-0694">RNA-binding</keyword>
<sequence>MKLLIRNLSRTTTEETLRTLFEAHGTVQSCTLVMDKETGSSKGFGFVEMPKPGEGKAAMKALNYREIEGHKIRVKKAEAKPGSENKVNE</sequence>
<accession>A0A3B0ZB22</accession>